<evidence type="ECO:0000256" key="1">
    <source>
        <dbReference type="ARBA" id="ARBA00023002"/>
    </source>
</evidence>
<dbReference type="Pfam" id="PF00346">
    <property type="entry name" value="Complex1_49kDa"/>
    <property type="match status" value="1"/>
</dbReference>
<evidence type="ECO:0000313" key="5">
    <source>
        <dbReference type="EMBL" id="KRG19207.1"/>
    </source>
</evidence>
<dbReference type="OrthoDB" id="9801496at2"/>
<sequence length="515" mass="58637">MNFSGIEFQRVSKDFQIYKAIVSNDHIKNIYLHLIEAGAKLLCLWGEDNGEIVDRYYLNITFYLNENLLILKLHLDSHNPHYQDLTPIFPSANRMQRAVFDLLGIKAMQTKDERSWLSHHKWPTNYFPLQKEDSSVKGITKCTRPYSFMRVSGQGVHEIPVGPIHAGIIEPGHFRFQVVGEKILRLEARLGYKHKGIEKRFEKLHFFEAAKLAGRISGDSTVAFSWAYAMAIETVSDILPPKRALWIRALLLERERMMNHLGDIGALINDTGFAFGLAHFSRLKEDMLRINDLIFGHRYLMDLIIPGGVQSDLNDEALDQIRDELAIIKNEIQELKKIIDQHGGVQDRFNGTGILNKSQAEDLEVLGLCARASGIHCDQRVHNPTFPYTDLKVNEIIKSQGDVWARAEVRFGELFESIRILNHILHELKITKDIIAVNIHELPANKEGYGWVEGFRGAVFIALKTGKDNFLSRVHPHDPSSLNWPALELAVLGNIVADFPLINKSFNLNYAGHDL</sequence>
<proteinExistence type="predicted"/>
<dbReference type="GO" id="GO:0016829">
    <property type="term" value="F:lyase activity"/>
    <property type="evidence" value="ECO:0007669"/>
    <property type="project" value="UniProtKB-KW"/>
</dbReference>
<dbReference type="Proteomes" id="UP000051494">
    <property type="component" value="Unassembled WGS sequence"/>
</dbReference>
<reference evidence="6" key="2">
    <citation type="journal article" date="2016" name="Genome Announc.">
        <title>Draft Genome Sequences of Two Novel Amoeba-Resistant Intranuclear Bacteria, 'Candidatus Berkiella cookevillensis' and 'Candidatus Berkiella aquae'.</title>
        <authorList>
            <person name="Mehari Y.T."/>
            <person name="Arivett B.A."/>
            <person name="Farone A.L."/>
            <person name="Gunderson J.H."/>
            <person name="Farone M.B."/>
        </authorList>
    </citation>
    <scope>NUCLEOTIDE SEQUENCE</scope>
    <source>
        <strain evidence="6">CC99</strain>
    </source>
</reference>
<reference evidence="6" key="3">
    <citation type="submission" date="2021-06" db="EMBL/GenBank/DDBJ databases">
        <title>Genomic Description and Analysis of Intracellular Bacteria, Candidatus Berkiella cookevillensis and Candidatus Berkiella aquae.</title>
        <authorList>
            <person name="Kidane D.T."/>
            <person name="Mehari Y.T."/>
            <person name="Rice F.C."/>
            <person name="Arivett B.A."/>
            <person name="Farone A.L."/>
            <person name="Berk S.G."/>
            <person name="Farone M.B."/>
        </authorList>
    </citation>
    <scope>NUCLEOTIDE SEQUENCE</scope>
    <source>
        <strain evidence="6">CC99</strain>
    </source>
</reference>
<dbReference type="PANTHER" id="PTHR43485">
    <property type="entry name" value="HYDROGENASE-4 COMPONENT G"/>
    <property type="match status" value="1"/>
</dbReference>
<keyword evidence="5" id="KW-0456">Lyase</keyword>
<dbReference type="PANTHER" id="PTHR43485:SF1">
    <property type="entry name" value="FORMATE HYDROGENLYASE SUBUNIT 5-RELATED"/>
    <property type="match status" value="1"/>
</dbReference>
<dbReference type="GO" id="GO:0048038">
    <property type="term" value="F:quinone binding"/>
    <property type="evidence" value="ECO:0007669"/>
    <property type="project" value="InterPro"/>
</dbReference>
<dbReference type="SUPFAM" id="SSF56762">
    <property type="entry name" value="HydB/Nqo4-like"/>
    <property type="match status" value="1"/>
</dbReference>
<comment type="caution">
    <text evidence="5">The sequence shown here is derived from an EMBL/GenBank/DDBJ whole genome shotgun (WGS) entry which is preliminary data.</text>
</comment>
<dbReference type="Gene3D" id="1.10.645.10">
    <property type="entry name" value="Cytochrome-c3 Hydrogenase, chain B"/>
    <property type="match status" value="1"/>
</dbReference>
<dbReference type="InterPro" id="IPR001268">
    <property type="entry name" value="NADH_UbQ_OxRdtase_30kDa_su"/>
</dbReference>
<keyword evidence="7" id="KW-1185">Reference proteome</keyword>
<dbReference type="InterPro" id="IPR052197">
    <property type="entry name" value="ComplexI_49kDa-like"/>
</dbReference>
<dbReference type="Pfam" id="PF00329">
    <property type="entry name" value="Complex1_30kDa"/>
    <property type="match status" value="1"/>
</dbReference>
<keyword evidence="2" id="KW-0520">NAD</keyword>
<evidence type="ECO:0000256" key="2">
    <source>
        <dbReference type="ARBA" id="ARBA00023027"/>
    </source>
</evidence>
<keyword evidence="1 6" id="KW-0560">Oxidoreductase</keyword>
<dbReference type="GO" id="GO:0016651">
    <property type="term" value="F:oxidoreductase activity, acting on NAD(P)H"/>
    <property type="evidence" value="ECO:0007669"/>
    <property type="project" value="InterPro"/>
</dbReference>
<dbReference type="InterPro" id="IPR037232">
    <property type="entry name" value="NADH_quin_OxRdtase_su_C/D-like"/>
</dbReference>
<reference evidence="5" key="1">
    <citation type="submission" date="2015-09" db="EMBL/GenBank/DDBJ databases">
        <title>Draft Genome Sequences of Two Novel Amoeba-resistant Intranuclear Bacteria, Candidatus Berkiella cookevillensis and Candidatus Berkiella aquae.</title>
        <authorList>
            <person name="Mehari Y.T."/>
            <person name="Arivett B.A."/>
            <person name="Farone A.L."/>
            <person name="Gunderson J.H."/>
            <person name="Farone M.B."/>
        </authorList>
    </citation>
    <scope>NUCLEOTIDE SEQUENCE [LARGE SCALE GENOMIC DNA]</scope>
    <source>
        <strain evidence="5">CC99</strain>
    </source>
</reference>
<dbReference type="Gene3D" id="3.30.460.80">
    <property type="entry name" value="NADH:ubiquinone oxidoreductase, 30kDa subunit"/>
    <property type="match status" value="1"/>
</dbReference>
<dbReference type="InterPro" id="IPR001135">
    <property type="entry name" value="NADH_Q_OxRdtase_suD"/>
</dbReference>
<dbReference type="RefSeq" id="WP_057623785.1">
    <property type="nucleotide sequence ID" value="NZ_LKHV02000001.1"/>
</dbReference>
<protein>
    <submittedName>
        <fullName evidence="5">Formate hydrogenlyase subunit 5</fullName>
    </submittedName>
    <submittedName>
        <fullName evidence="6">NADH-quinone oxidoreductase subunit C</fullName>
        <ecNumber evidence="6">1.6.5.11</ecNumber>
    </submittedName>
</protein>
<evidence type="ECO:0000313" key="6">
    <source>
        <dbReference type="EMBL" id="MCS5708821.1"/>
    </source>
</evidence>
<dbReference type="SUPFAM" id="SSF143243">
    <property type="entry name" value="Nqo5-like"/>
    <property type="match status" value="1"/>
</dbReference>
<evidence type="ECO:0000259" key="3">
    <source>
        <dbReference type="Pfam" id="PF00329"/>
    </source>
</evidence>
<evidence type="ECO:0000313" key="7">
    <source>
        <dbReference type="Proteomes" id="UP000051494"/>
    </source>
</evidence>
<accession>A0A0Q9YRL2</accession>
<evidence type="ECO:0000259" key="4">
    <source>
        <dbReference type="Pfam" id="PF00346"/>
    </source>
</evidence>
<dbReference type="GO" id="GO:0051287">
    <property type="term" value="F:NAD binding"/>
    <property type="evidence" value="ECO:0007669"/>
    <property type="project" value="InterPro"/>
</dbReference>
<dbReference type="AlphaFoldDB" id="A0A0Q9YRL2"/>
<gene>
    <name evidence="5" type="primary">hycE</name>
    <name evidence="5" type="ORF">CC99x_00729</name>
    <name evidence="6" type="ORF">CC99x_007875</name>
</gene>
<feature type="domain" description="NADH-quinone oxidoreductase subunit D" evidence="4">
    <location>
        <begin position="274"/>
        <end position="430"/>
    </location>
</feature>
<dbReference type="GO" id="GO:0008137">
    <property type="term" value="F:NADH dehydrogenase (ubiquinone) activity"/>
    <property type="evidence" value="ECO:0007669"/>
    <property type="project" value="InterPro"/>
</dbReference>
<name>A0A0Q9YRL2_9GAMM</name>
<dbReference type="STRING" id="437022.CC99x_00729"/>
<feature type="domain" description="NADH:ubiquinone oxidoreductase 30kDa subunit" evidence="3">
    <location>
        <begin position="22"/>
        <end position="132"/>
    </location>
</feature>
<organism evidence="5">
    <name type="scientific">Candidatus Berkiella cookevillensis</name>
    <dbReference type="NCBI Taxonomy" id="437022"/>
    <lineage>
        <taxon>Bacteria</taxon>
        <taxon>Pseudomonadati</taxon>
        <taxon>Pseudomonadota</taxon>
        <taxon>Gammaproteobacteria</taxon>
        <taxon>Candidatus Berkiellales</taxon>
        <taxon>Candidatus Berkiellaceae</taxon>
        <taxon>Candidatus Berkiella</taxon>
    </lineage>
</organism>
<dbReference type="EMBL" id="LKHV01000003">
    <property type="protein sequence ID" value="KRG19207.1"/>
    <property type="molecule type" value="Genomic_DNA"/>
</dbReference>
<dbReference type="EC" id="1.6.5.11" evidence="6"/>
<dbReference type="EMBL" id="LKHV02000001">
    <property type="protein sequence ID" value="MCS5708821.1"/>
    <property type="molecule type" value="Genomic_DNA"/>
</dbReference>
<dbReference type="PATRIC" id="fig|1590042.3.peg.749"/>
<dbReference type="InterPro" id="IPR029014">
    <property type="entry name" value="NiFe-Hase_large"/>
</dbReference>